<dbReference type="AlphaFoldDB" id="A0A286GUS1"/>
<evidence type="ECO:0000313" key="1">
    <source>
        <dbReference type="EMBL" id="SOD98869.1"/>
    </source>
</evidence>
<dbReference type="Proteomes" id="UP000219621">
    <property type="component" value="Unassembled WGS sequence"/>
</dbReference>
<evidence type="ECO:0000313" key="2">
    <source>
        <dbReference type="Proteomes" id="UP000219621"/>
    </source>
</evidence>
<gene>
    <name evidence="1" type="ORF">SAMN05421508_108116</name>
</gene>
<name>A0A286GUS1_9PROT</name>
<keyword evidence="2" id="KW-1185">Reference proteome</keyword>
<organism evidence="1 2">
    <name type="scientific">Caenispirillum bisanense</name>
    <dbReference type="NCBI Taxonomy" id="414052"/>
    <lineage>
        <taxon>Bacteria</taxon>
        <taxon>Pseudomonadati</taxon>
        <taxon>Pseudomonadota</taxon>
        <taxon>Alphaproteobacteria</taxon>
        <taxon>Rhodospirillales</taxon>
        <taxon>Novispirillaceae</taxon>
        <taxon>Caenispirillum</taxon>
    </lineage>
</organism>
<protein>
    <submittedName>
        <fullName evidence="1">Uncharacterized protein</fullName>
    </submittedName>
</protein>
<sequence length="58" mass="5955">MTTATPRSGHRPTSTVHVRIAVEAALKLARDAALDGCVEKLRGALAELDTVAGGRDGA</sequence>
<accession>A0A286GUS1</accession>
<dbReference type="EMBL" id="OCNJ01000008">
    <property type="protein sequence ID" value="SOD98869.1"/>
    <property type="molecule type" value="Genomic_DNA"/>
</dbReference>
<dbReference type="RefSeq" id="WP_176525245.1">
    <property type="nucleotide sequence ID" value="NZ_OCNJ01000008.1"/>
</dbReference>
<reference evidence="1 2" key="1">
    <citation type="submission" date="2017-09" db="EMBL/GenBank/DDBJ databases">
        <authorList>
            <person name="Ehlers B."/>
            <person name="Leendertz F.H."/>
        </authorList>
    </citation>
    <scope>NUCLEOTIDE SEQUENCE [LARGE SCALE GENOMIC DNA]</scope>
    <source>
        <strain evidence="1 2">USBA 140</strain>
    </source>
</reference>
<proteinExistence type="predicted"/>